<dbReference type="GO" id="GO:0031297">
    <property type="term" value="P:replication fork processing"/>
    <property type="evidence" value="ECO:0007669"/>
    <property type="project" value="TreeGrafter"/>
</dbReference>
<dbReference type="GO" id="GO:0046982">
    <property type="term" value="F:protein heterodimerization activity"/>
    <property type="evidence" value="ECO:0007669"/>
    <property type="project" value="InterPro"/>
</dbReference>
<evidence type="ECO:0000313" key="5">
    <source>
        <dbReference type="EMBL" id="KAJ9676503.1"/>
    </source>
</evidence>
<keyword evidence="4" id="KW-0234">DNA repair</keyword>
<comment type="caution">
    <text evidence="5">The sequence shown here is derived from an EMBL/GenBank/DDBJ whole genome shotgun (WGS) entry which is preliminary data.</text>
</comment>
<dbReference type="CDD" id="cd22919">
    <property type="entry name" value="HFD_CENP-S"/>
    <property type="match status" value="1"/>
</dbReference>
<dbReference type="InterPro" id="IPR029003">
    <property type="entry name" value="CENP-S/Mhf1"/>
</dbReference>
<dbReference type="InterPro" id="IPR009072">
    <property type="entry name" value="Histone-fold"/>
</dbReference>
<evidence type="ECO:0000256" key="3">
    <source>
        <dbReference type="ARBA" id="ARBA00023125"/>
    </source>
</evidence>
<evidence type="ECO:0000256" key="1">
    <source>
        <dbReference type="ARBA" id="ARBA00006612"/>
    </source>
</evidence>
<dbReference type="Proteomes" id="UP001168098">
    <property type="component" value="Unassembled WGS sequence"/>
</dbReference>
<dbReference type="GO" id="GO:0003677">
    <property type="term" value="F:DNA binding"/>
    <property type="evidence" value="ECO:0007669"/>
    <property type="project" value="UniProtKB-KW"/>
</dbReference>
<dbReference type="GO" id="GO:0003682">
    <property type="term" value="F:chromatin binding"/>
    <property type="evidence" value="ECO:0007669"/>
    <property type="project" value="TreeGrafter"/>
</dbReference>
<accession>A0AA38YTQ1</accession>
<dbReference type="PANTHER" id="PTHR22980">
    <property type="entry name" value="CORTISTATIN"/>
    <property type="match status" value="1"/>
</dbReference>
<dbReference type="Gene3D" id="1.10.20.10">
    <property type="entry name" value="Histone, subunit A"/>
    <property type="match status" value="1"/>
</dbReference>
<evidence type="ECO:0000256" key="2">
    <source>
        <dbReference type="ARBA" id="ARBA00022763"/>
    </source>
</evidence>
<dbReference type="GO" id="GO:0006281">
    <property type="term" value="P:DNA repair"/>
    <property type="evidence" value="ECO:0007669"/>
    <property type="project" value="UniProtKB-KW"/>
</dbReference>
<evidence type="ECO:0000256" key="4">
    <source>
        <dbReference type="ARBA" id="ARBA00023204"/>
    </source>
</evidence>
<dbReference type="GO" id="GO:0071821">
    <property type="term" value="C:FANCM-MHF complex"/>
    <property type="evidence" value="ECO:0007669"/>
    <property type="project" value="InterPro"/>
</dbReference>
<keyword evidence="3" id="KW-0238">DNA-binding</keyword>
<gene>
    <name evidence="5" type="ORF">PVL29_021834</name>
</gene>
<dbReference type="EMBL" id="JARBHA010000017">
    <property type="protein sequence ID" value="KAJ9676503.1"/>
    <property type="molecule type" value="Genomic_DNA"/>
</dbReference>
<dbReference type="Pfam" id="PF15630">
    <property type="entry name" value="CENP-S"/>
    <property type="match status" value="1"/>
</dbReference>
<organism evidence="5 6">
    <name type="scientific">Vitis rotundifolia</name>
    <name type="common">Muscadine grape</name>
    <dbReference type="NCBI Taxonomy" id="103349"/>
    <lineage>
        <taxon>Eukaryota</taxon>
        <taxon>Viridiplantae</taxon>
        <taxon>Streptophyta</taxon>
        <taxon>Embryophyta</taxon>
        <taxon>Tracheophyta</taxon>
        <taxon>Spermatophyta</taxon>
        <taxon>Magnoliopsida</taxon>
        <taxon>eudicotyledons</taxon>
        <taxon>Gunneridae</taxon>
        <taxon>Pentapetalae</taxon>
        <taxon>rosids</taxon>
        <taxon>Vitales</taxon>
        <taxon>Vitaceae</taxon>
        <taxon>Viteae</taxon>
        <taxon>Vitis</taxon>
    </lineage>
</organism>
<keyword evidence="6" id="KW-1185">Reference proteome</keyword>
<proteinExistence type="inferred from homology"/>
<name>A0AA38YTQ1_VITRO</name>
<evidence type="ECO:0008006" key="7">
    <source>
        <dbReference type="Google" id="ProtNLM"/>
    </source>
</evidence>
<dbReference type="PANTHER" id="PTHR22980:SF0">
    <property type="entry name" value="CENTROMERE PROTEIN S"/>
    <property type="match status" value="1"/>
</dbReference>
<dbReference type="GO" id="GO:0000712">
    <property type="term" value="P:resolution of meiotic recombination intermediates"/>
    <property type="evidence" value="ECO:0007669"/>
    <property type="project" value="TreeGrafter"/>
</dbReference>
<dbReference type="AlphaFoldDB" id="A0AA38YTQ1"/>
<reference evidence="5 6" key="1">
    <citation type="journal article" date="2023" name="BMC Biotechnol.">
        <title>Vitis rotundifolia cv Carlos genome sequencing.</title>
        <authorList>
            <person name="Huff M."/>
            <person name="Hulse-Kemp A."/>
            <person name="Scheffler B."/>
            <person name="Youngblood R."/>
            <person name="Simpson S."/>
            <person name="Babiker E."/>
            <person name="Staton M."/>
        </authorList>
    </citation>
    <scope>NUCLEOTIDE SEQUENCE [LARGE SCALE GENOMIC DNA]</scope>
    <source>
        <tissue evidence="5">Leaf</tissue>
    </source>
</reference>
<sequence length="105" mass="12049">MEEARSELEREEDEEATELLRDRFRLSTISIVEAQAKKSDMEISEPIVACISDLAFKYTEQLAKDLELFSQHAGRKTVNMEDVILSGEFISSFEFPRTINVSETK</sequence>
<protein>
    <recommendedName>
        <fullName evidence="7">Centromere protein S</fullName>
    </recommendedName>
</protein>
<keyword evidence="2" id="KW-0227">DNA damage</keyword>
<dbReference type="SUPFAM" id="SSF47113">
    <property type="entry name" value="Histone-fold"/>
    <property type="match status" value="1"/>
</dbReference>
<evidence type="ECO:0000313" key="6">
    <source>
        <dbReference type="Proteomes" id="UP001168098"/>
    </source>
</evidence>
<comment type="similarity">
    <text evidence="1">Belongs to the TAF9 family. CENP-S/MHF1 subfamily.</text>
</comment>